<evidence type="ECO:0000256" key="1">
    <source>
        <dbReference type="SAM" id="MobiDB-lite"/>
    </source>
</evidence>
<feature type="region of interest" description="Disordered" evidence="1">
    <location>
        <begin position="1"/>
        <end position="42"/>
    </location>
</feature>
<proteinExistence type="predicted"/>
<sequence length="592" mass="65302">MANGTNSDNEKKRKRSDKRGKATKQGPQATPPNRAYQNNYNGLINGASGDINGSLQDVHFNGRSDLRQRATAESTIELSSQAEARTAGGEHETIERNLRANITSVEEEHEPGTANRNSVRSTTASGRNCILDPLSPVAAPGKAGGPCRETVQGGFQGIDHLPPRPPRPSISASGTRGQLGHPNPHSRVASSQTYTYGFGFGNGNSNTQTLSTQARTTGPLQASASSLGGMPNPHLAYYNNPYKKPPHSRNAEVRQVVHFQSWQSFHDPWHPRDRVTQQFVPAKGIADAGPTFTPGYHDSRYGLITGIHWAGEHSKLNIHLGYTFAGKGADLRLKEEAVQLLPAMLQSQFDEWQANREDGMSINKHVPQEFTLIFEETYRGYKPRTKVMFSMSCSALIPWSPTRGNPYLDIVGLIDEPSFVIFGEAQDMSKRISRVPLDQRGTLDCGRFSWMNIPPGSSAPIRLMNPASGSFRNSPTAAQAPIAPMNAQCDSDENNDQQGWDTAAFQMIGNNQQEIQDLQQHDQELQEMVGSNQNEIWFDRGKLQLLLEMGSGRPAQMPSFSMQAQPMLKYTPSEDGVEYDEGERETKRMRQG</sequence>
<dbReference type="GeneID" id="54587419"/>
<keyword evidence="3" id="KW-1185">Reference proteome</keyword>
<accession>A0A6A6HVV1</accession>
<name>A0A6A6HVV1_9PLEO</name>
<gene>
    <name evidence="2" type="ORF">BU26DRAFT_570987</name>
</gene>
<dbReference type="RefSeq" id="XP_033677309.1">
    <property type="nucleotide sequence ID" value="XM_033834089.1"/>
</dbReference>
<organism evidence="2 3">
    <name type="scientific">Trematosphaeria pertusa</name>
    <dbReference type="NCBI Taxonomy" id="390896"/>
    <lineage>
        <taxon>Eukaryota</taxon>
        <taxon>Fungi</taxon>
        <taxon>Dikarya</taxon>
        <taxon>Ascomycota</taxon>
        <taxon>Pezizomycotina</taxon>
        <taxon>Dothideomycetes</taxon>
        <taxon>Pleosporomycetidae</taxon>
        <taxon>Pleosporales</taxon>
        <taxon>Massarineae</taxon>
        <taxon>Trematosphaeriaceae</taxon>
        <taxon>Trematosphaeria</taxon>
    </lineage>
</organism>
<feature type="region of interest" description="Disordered" evidence="1">
    <location>
        <begin position="71"/>
        <end position="123"/>
    </location>
</feature>
<feature type="region of interest" description="Disordered" evidence="1">
    <location>
        <begin position="569"/>
        <end position="592"/>
    </location>
</feature>
<evidence type="ECO:0000313" key="2">
    <source>
        <dbReference type="EMBL" id="KAF2242305.1"/>
    </source>
</evidence>
<feature type="compositionally biased region" description="Basic residues" evidence="1">
    <location>
        <begin position="12"/>
        <end position="22"/>
    </location>
</feature>
<feature type="compositionally biased region" description="Basic and acidic residues" evidence="1">
    <location>
        <begin position="88"/>
        <end position="98"/>
    </location>
</feature>
<reference evidence="2" key="1">
    <citation type="journal article" date="2020" name="Stud. Mycol.">
        <title>101 Dothideomycetes genomes: a test case for predicting lifestyles and emergence of pathogens.</title>
        <authorList>
            <person name="Haridas S."/>
            <person name="Albert R."/>
            <person name="Binder M."/>
            <person name="Bloem J."/>
            <person name="Labutti K."/>
            <person name="Salamov A."/>
            <person name="Andreopoulos B."/>
            <person name="Baker S."/>
            <person name="Barry K."/>
            <person name="Bills G."/>
            <person name="Bluhm B."/>
            <person name="Cannon C."/>
            <person name="Castanera R."/>
            <person name="Culley D."/>
            <person name="Daum C."/>
            <person name="Ezra D."/>
            <person name="Gonzalez J."/>
            <person name="Henrissat B."/>
            <person name="Kuo A."/>
            <person name="Liang C."/>
            <person name="Lipzen A."/>
            <person name="Lutzoni F."/>
            <person name="Magnuson J."/>
            <person name="Mondo S."/>
            <person name="Nolan M."/>
            <person name="Ohm R."/>
            <person name="Pangilinan J."/>
            <person name="Park H.-J."/>
            <person name="Ramirez L."/>
            <person name="Alfaro M."/>
            <person name="Sun H."/>
            <person name="Tritt A."/>
            <person name="Yoshinaga Y."/>
            <person name="Zwiers L.-H."/>
            <person name="Turgeon B."/>
            <person name="Goodwin S."/>
            <person name="Spatafora J."/>
            <person name="Crous P."/>
            <person name="Grigoriev I."/>
        </authorList>
    </citation>
    <scope>NUCLEOTIDE SEQUENCE</scope>
    <source>
        <strain evidence="2">CBS 122368</strain>
    </source>
</reference>
<dbReference type="EMBL" id="ML987208">
    <property type="protein sequence ID" value="KAF2242305.1"/>
    <property type="molecule type" value="Genomic_DNA"/>
</dbReference>
<protein>
    <submittedName>
        <fullName evidence="2">Uncharacterized protein</fullName>
    </submittedName>
</protein>
<evidence type="ECO:0000313" key="3">
    <source>
        <dbReference type="Proteomes" id="UP000800094"/>
    </source>
</evidence>
<feature type="region of interest" description="Disordered" evidence="1">
    <location>
        <begin position="140"/>
        <end position="190"/>
    </location>
</feature>
<feature type="compositionally biased region" description="Polar residues" evidence="1">
    <location>
        <begin position="71"/>
        <end position="83"/>
    </location>
</feature>
<feature type="compositionally biased region" description="Polar residues" evidence="1">
    <location>
        <begin position="114"/>
        <end position="123"/>
    </location>
</feature>
<dbReference type="Proteomes" id="UP000800094">
    <property type="component" value="Unassembled WGS sequence"/>
</dbReference>
<dbReference type="AlphaFoldDB" id="A0A6A6HVV1"/>